<dbReference type="InterPro" id="IPR036866">
    <property type="entry name" value="RibonucZ/Hydroxyglut_hydro"/>
</dbReference>
<comment type="catalytic activity">
    <reaction evidence="3">
        <text>3',5'-cyclic UMP + H2O = UMP + H(+)</text>
        <dbReference type="Rhea" id="RHEA:70575"/>
        <dbReference type="ChEBI" id="CHEBI:15377"/>
        <dbReference type="ChEBI" id="CHEBI:15378"/>
        <dbReference type="ChEBI" id="CHEBI:57865"/>
        <dbReference type="ChEBI" id="CHEBI:184387"/>
    </reaction>
    <physiologicalReaction direction="left-to-right" evidence="3">
        <dbReference type="Rhea" id="RHEA:70576"/>
    </physiologicalReaction>
</comment>
<dbReference type="GO" id="GO:0070290">
    <property type="term" value="F:N-acylphosphatidylethanolamine-specific phospholipase D activity"/>
    <property type="evidence" value="ECO:0007669"/>
    <property type="project" value="InterPro"/>
</dbReference>
<dbReference type="PIRSF" id="PIRSF038896">
    <property type="entry name" value="NAPE-PLD"/>
    <property type="match status" value="1"/>
</dbReference>
<name>A0A927CNQ5_9BACL</name>
<dbReference type="PANTHER" id="PTHR15032">
    <property type="entry name" value="N-ACYL-PHOSPHATIDYLETHANOLAMINE-HYDROLYZING PHOSPHOLIPASE D"/>
    <property type="match status" value="1"/>
</dbReference>
<comment type="catalytic activity">
    <reaction evidence="1">
        <text>3',5'-cyclic CMP + H2O = CMP + H(+)</text>
        <dbReference type="Rhea" id="RHEA:72675"/>
        <dbReference type="ChEBI" id="CHEBI:15377"/>
        <dbReference type="ChEBI" id="CHEBI:15378"/>
        <dbReference type="ChEBI" id="CHEBI:58003"/>
        <dbReference type="ChEBI" id="CHEBI:60377"/>
    </reaction>
    <physiologicalReaction direction="left-to-right" evidence="1">
        <dbReference type="Rhea" id="RHEA:72676"/>
    </physiologicalReaction>
</comment>
<dbReference type="GO" id="GO:0005737">
    <property type="term" value="C:cytoplasm"/>
    <property type="evidence" value="ECO:0007669"/>
    <property type="project" value="TreeGrafter"/>
</dbReference>
<dbReference type="Gene3D" id="3.60.15.10">
    <property type="entry name" value="Ribonuclease Z/Hydroxyacylglutathione hydrolase-like"/>
    <property type="match status" value="1"/>
</dbReference>
<feature type="domain" description="Metallo-beta-lactamase" evidence="4">
    <location>
        <begin position="117"/>
        <end position="313"/>
    </location>
</feature>
<dbReference type="SUPFAM" id="SSF56281">
    <property type="entry name" value="Metallo-hydrolase/oxidoreductase"/>
    <property type="match status" value="1"/>
</dbReference>
<dbReference type="EMBL" id="JACXIY010000019">
    <property type="protein sequence ID" value="MBD2870247.1"/>
    <property type="molecule type" value="Genomic_DNA"/>
</dbReference>
<keyword evidence="6" id="KW-1185">Reference proteome</keyword>
<dbReference type="AlphaFoldDB" id="A0A927CNQ5"/>
<evidence type="ECO:0000256" key="2">
    <source>
        <dbReference type="ARBA" id="ARBA00034301"/>
    </source>
</evidence>
<sequence>MFILAGIIAAFVIVVFLVLRYYPAFGAGPSEERRLRLRRSKQYAGSKFVNAIPTSMDSTTKEKLEILVQFVKGNPASRPAKPLQTKKLSGNDLAPAKQPSVTWFGHSASMLRLDGKTLLLDPMFGSAPSPFPFVGGKRFSDRLPFELDELPVIDAALISHDHYDHLDYGSIVRLKNKVRRFIVPLGVGPHLERWGVDPAAIEEHDWWDEFEYEGLKLACAPARHFSGRSLNDRDATLWCSWVIEGREAKVFFSGDSGYGPHFKDIGDKYGPFDLTLMECGQYDPRWANIHMMPEETVQAHLDVRGSLMIPIHWGAFTLAMHDWTDPVERALAAAARLGATVLTPRIGEPVPLGDTVYPTSKWWEEALALKGAAAGKSNKERICT</sequence>
<comment type="function">
    <text evidence="2">Counteracts the endogenous Pycsar antiviral defense system. Phosphodiesterase that enables metal-dependent hydrolysis of host cyclic nucleotide Pycsar defense signals such as cCMP and cUMP.</text>
</comment>
<reference evidence="5" key="1">
    <citation type="submission" date="2020-09" db="EMBL/GenBank/DDBJ databases">
        <title>A novel bacterium of genus Paenibacillus, isolated from South China Sea.</title>
        <authorList>
            <person name="Huang H."/>
            <person name="Mo K."/>
            <person name="Hu Y."/>
        </authorList>
    </citation>
    <scope>NUCLEOTIDE SEQUENCE</scope>
    <source>
        <strain evidence="5">IB182493</strain>
    </source>
</reference>
<dbReference type="Proteomes" id="UP000632125">
    <property type="component" value="Unassembled WGS sequence"/>
</dbReference>
<dbReference type="GO" id="GO:0008270">
    <property type="term" value="F:zinc ion binding"/>
    <property type="evidence" value="ECO:0007669"/>
    <property type="project" value="InterPro"/>
</dbReference>
<evidence type="ECO:0000256" key="3">
    <source>
        <dbReference type="ARBA" id="ARBA00048505"/>
    </source>
</evidence>
<evidence type="ECO:0000256" key="1">
    <source>
        <dbReference type="ARBA" id="ARBA00034221"/>
    </source>
</evidence>
<accession>A0A927CNQ5</accession>
<dbReference type="InterPro" id="IPR024884">
    <property type="entry name" value="NAPE-PLD"/>
</dbReference>
<proteinExistence type="predicted"/>
<dbReference type="PANTHER" id="PTHR15032:SF4">
    <property type="entry name" value="N-ACYL-PHOSPHATIDYLETHANOLAMINE-HYDROLYZING PHOSPHOLIPASE D"/>
    <property type="match status" value="1"/>
</dbReference>
<evidence type="ECO:0000313" key="6">
    <source>
        <dbReference type="Proteomes" id="UP000632125"/>
    </source>
</evidence>
<dbReference type="Pfam" id="PF12706">
    <property type="entry name" value="Lactamase_B_2"/>
    <property type="match status" value="1"/>
</dbReference>
<organism evidence="5 6">
    <name type="scientific">Paenibacillus arenilitoris</name>
    <dbReference type="NCBI Taxonomy" id="2772299"/>
    <lineage>
        <taxon>Bacteria</taxon>
        <taxon>Bacillati</taxon>
        <taxon>Bacillota</taxon>
        <taxon>Bacilli</taxon>
        <taxon>Bacillales</taxon>
        <taxon>Paenibacillaceae</taxon>
        <taxon>Paenibacillus</taxon>
    </lineage>
</organism>
<dbReference type="InterPro" id="IPR001279">
    <property type="entry name" value="Metallo-B-lactamas"/>
</dbReference>
<comment type="caution">
    <text evidence="5">The sequence shown here is derived from an EMBL/GenBank/DDBJ whole genome shotgun (WGS) entry which is preliminary data.</text>
</comment>
<protein>
    <submittedName>
        <fullName evidence="5">MBL fold metallo-hydrolase</fullName>
    </submittedName>
</protein>
<evidence type="ECO:0000259" key="4">
    <source>
        <dbReference type="Pfam" id="PF12706"/>
    </source>
</evidence>
<gene>
    <name evidence="5" type="ORF">IDH41_16830</name>
</gene>
<evidence type="ECO:0000313" key="5">
    <source>
        <dbReference type="EMBL" id="MBD2870247.1"/>
    </source>
</evidence>